<gene>
    <name evidence="1" type="ORF">ACFO3E_15855</name>
</gene>
<dbReference type="SUPFAM" id="SSF54427">
    <property type="entry name" value="NTF2-like"/>
    <property type="match status" value="1"/>
</dbReference>
<dbReference type="Proteomes" id="UP001595957">
    <property type="component" value="Unassembled WGS sequence"/>
</dbReference>
<organism evidence="1 2">
    <name type="scientific">Sphingobium tyrosinilyticum</name>
    <dbReference type="NCBI Taxonomy" id="2715436"/>
    <lineage>
        <taxon>Bacteria</taxon>
        <taxon>Pseudomonadati</taxon>
        <taxon>Pseudomonadota</taxon>
        <taxon>Alphaproteobacteria</taxon>
        <taxon>Sphingomonadales</taxon>
        <taxon>Sphingomonadaceae</taxon>
        <taxon>Sphingobium</taxon>
    </lineage>
</organism>
<dbReference type="InterPro" id="IPR032710">
    <property type="entry name" value="NTF2-like_dom_sf"/>
</dbReference>
<reference evidence="2" key="1">
    <citation type="journal article" date="2019" name="Int. J. Syst. Evol. Microbiol.">
        <title>The Global Catalogue of Microorganisms (GCM) 10K type strain sequencing project: providing services to taxonomists for standard genome sequencing and annotation.</title>
        <authorList>
            <consortium name="The Broad Institute Genomics Platform"/>
            <consortium name="The Broad Institute Genome Sequencing Center for Infectious Disease"/>
            <person name="Wu L."/>
            <person name="Ma J."/>
        </authorList>
    </citation>
    <scope>NUCLEOTIDE SEQUENCE [LARGE SCALE GENOMIC DNA]</scope>
    <source>
        <strain evidence="2">NBRC 103632</strain>
    </source>
</reference>
<keyword evidence="2" id="KW-1185">Reference proteome</keyword>
<evidence type="ECO:0000313" key="1">
    <source>
        <dbReference type="EMBL" id="MFC4595640.1"/>
    </source>
</evidence>
<name>A0ABV9F4B7_9SPHN</name>
<protein>
    <submittedName>
        <fullName evidence="1">Nuclear transport factor 2 family protein</fullName>
    </submittedName>
</protein>
<dbReference type="Gene3D" id="3.10.450.50">
    <property type="match status" value="1"/>
</dbReference>
<dbReference type="RefSeq" id="WP_380806071.1">
    <property type="nucleotide sequence ID" value="NZ_JBHSFZ010000054.1"/>
</dbReference>
<sequence>MRQIFSKCHLEVISIVADSDDGVLESALALTSAKDGSILRARTLWFLGFKNGRIIKEHDYSFVLKD</sequence>
<dbReference type="EMBL" id="JBHSFZ010000054">
    <property type="protein sequence ID" value="MFC4595640.1"/>
    <property type="molecule type" value="Genomic_DNA"/>
</dbReference>
<accession>A0ABV9F4B7</accession>
<evidence type="ECO:0000313" key="2">
    <source>
        <dbReference type="Proteomes" id="UP001595957"/>
    </source>
</evidence>
<proteinExistence type="predicted"/>
<comment type="caution">
    <text evidence="1">The sequence shown here is derived from an EMBL/GenBank/DDBJ whole genome shotgun (WGS) entry which is preliminary data.</text>
</comment>